<protein>
    <submittedName>
        <fullName evidence="10">Ectoine/hydroxyectoine ABC transporter permease subunit EhuD</fullName>
    </submittedName>
</protein>
<dbReference type="InterPro" id="IPR010065">
    <property type="entry name" value="AA_ABC_transptr_permease_3TM"/>
</dbReference>
<name>A0A3N9UUU0_9BACI</name>
<evidence type="ECO:0000313" key="10">
    <source>
        <dbReference type="EMBL" id="RQW76202.1"/>
    </source>
</evidence>
<feature type="transmembrane region" description="Helical" evidence="8">
    <location>
        <begin position="20"/>
        <end position="44"/>
    </location>
</feature>
<evidence type="ECO:0000256" key="8">
    <source>
        <dbReference type="RuleBase" id="RU363032"/>
    </source>
</evidence>
<keyword evidence="11" id="KW-1185">Reference proteome</keyword>
<dbReference type="InterPro" id="IPR014341">
    <property type="entry name" value="Ectoine_EhuD"/>
</dbReference>
<evidence type="ECO:0000256" key="3">
    <source>
        <dbReference type="ARBA" id="ARBA00022475"/>
    </source>
</evidence>
<dbReference type="GO" id="GO:0022857">
    <property type="term" value="F:transmembrane transporter activity"/>
    <property type="evidence" value="ECO:0007669"/>
    <property type="project" value="InterPro"/>
</dbReference>
<dbReference type="InterPro" id="IPR000515">
    <property type="entry name" value="MetI-like"/>
</dbReference>
<dbReference type="InterPro" id="IPR035906">
    <property type="entry name" value="MetI-like_sf"/>
</dbReference>
<keyword evidence="3" id="KW-1003">Cell membrane</keyword>
<proteinExistence type="inferred from homology"/>
<feature type="transmembrane region" description="Helical" evidence="8">
    <location>
        <begin position="56"/>
        <end position="79"/>
    </location>
</feature>
<dbReference type="OrthoDB" id="9805999at2"/>
<keyword evidence="7 8" id="KW-0472">Membrane</keyword>
<dbReference type="EMBL" id="RRCT01000001">
    <property type="protein sequence ID" value="RQW76202.1"/>
    <property type="molecule type" value="Genomic_DNA"/>
</dbReference>
<dbReference type="GO" id="GO:0006865">
    <property type="term" value="P:amino acid transport"/>
    <property type="evidence" value="ECO:0007669"/>
    <property type="project" value="UniProtKB-KW"/>
</dbReference>
<feature type="transmembrane region" description="Helical" evidence="8">
    <location>
        <begin position="165"/>
        <end position="184"/>
    </location>
</feature>
<comment type="similarity">
    <text evidence="8">Belongs to the binding-protein-dependent transport system permease family.</text>
</comment>
<reference evidence="10 11" key="1">
    <citation type="journal article" date="2013" name="J. Microbiol.">
        <title>Lysinibacillus chungkukjangi sp. nov., isolated from Chungkukjang, Korean fermented soybean food.</title>
        <authorList>
            <person name="Kim S.J."/>
            <person name="Jang Y.H."/>
            <person name="Hamada M."/>
            <person name="Ahn J.H."/>
            <person name="Weon H.Y."/>
            <person name="Suzuki K."/>
            <person name="Whang K.S."/>
            <person name="Kwon S.W."/>
        </authorList>
    </citation>
    <scope>NUCLEOTIDE SEQUENCE [LARGE SCALE GENOMIC DNA]</scope>
    <source>
        <strain evidence="10 11">MCCC 1A12701</strain>
    </source>
</reference>
<evidence type="ECO:0000256" key="7">
    <source>
        <dbReference type="ARBA" id="ARBA00023136"/>
    </source>
</evidence>
<evidence type="ECO:0000256" key="5">
    <source>
        <dbReference type="ARBA" id="ARBA00022970"/>
    </source>
</evidence>
<evidence type="ECO:0000256" key="1">
    <source>
        <dbReference type="ARBA" id="ARBA00004651"/>
    </source>
</evidence>
<dbReference type="AlphaFoldDB" id="A0A3N9UUU0"/>
<dbReference type="NCBIfam" id="TIGR01726">
    <property type="entry name" value="HEQRo_perm_3TM"/>
    <property type="match status" value="1"/>
</dbReference>
<feature type="transmembrane region" description="Helical" evidence="8">
    <location>
        <begin position="85"/>
        <end position="104"/>
    </location>
</feature>
<gene>
    <name evidence="10" type="primary">ehuD</name>
    <name evidence="10" type="ORF">EBB45_01240</name>
</gene>
<dbReference type="GO" id="GO:0043190">
    <property type="term" value="C:ATP-binding cassette (ABC) transporter complex"/>
    <property type="evidence" value="ECO:0007669"/>
    <property type="project" value="InterPro"/>
</dbReference>
<sequence>MSNNWKWETFFEAMPIVLKGLGITIGLTFACFGFALIFGFVWTFIRRIPFSPIRWFVTWVMEFIRSTPPLVQLFFVYYALPMVPVIGVTLDPFTCAVLGIGIHYSTYIGEIYRSGIDSVDKGQWEASTALNFSTLDKWKKIILPQALPPTIPMLGNYFIIMFKEVPLASTIGVGGIMFMANSYGALNFAYLEPLTIVGIIFLLLSYPSSILINRLEVKLNTRFDKNDLIGKSPKKRFFLSKNLEGSDRIV</sequence>
<dbReference type="Proteomes" id="UP000274033">
    <property type="component" value="Unassembled WGS sequence"/>
</dbReference>
<dbReference type="NCBIfam" id="TIGR03003">
    <property type="entry name" value="ectoine_ehuD"/>
    <property type="match status" value="1"/>
</dbReference>
<dbReference type="InterPro" id="IPR043429">
    <property type="entry name" value="ArtM/GltK/GlnP/TcyL/YhdX-like"/>
</dbReference>
<dbReference type="PROSITE" id="PS51257">
    <property type="entry name" value="PROKAR_LIPOPROTEIN"/>
    <property type="match status" value="1"/>
</dbReference>
<comment type="subcellular location">
    <subcellularLocation>
        <location evidence="1 8">Cell membrane</location>
        <topology evidence="1 8">Multi-pass membrane protein</topology>
    </subcellularLocation>
</comment>
<dbReference type="PANTHER" id="PTHR30614:SF0">
    <property type="entry name" value="L-CYSTINE TRANSPORT SYSTEM PERMEASE PROTEIN TCYL"/>
    <property type="match status" value="1"/>
</dbReference>
<evidence type="ECO:0000313" key="11">
    <source>
        <dbReference type="Proteomes" id="UP000274033"/>
    </source>
</evidence>
<keyword evidence="6 8" id="KW-1133">Transmembrane helix</keyword>
<organism evidence="10 11">
    <name type="scientific">Lysinibacillus composti</name>
    <dbReference type="NCBI Taxonomy" id="720633"/>
    <lineage>
        <taxon>Bacteria</taxon>
        <taxon>Bacillati</taxon>
        <taxon>Bacillota</taxon>
        <taxon>Bacilli</taxon>
        <taxon>Bacillales</taxon>
        <taxon>Bacillaceae</taxon>
        <taxon>Lysinibacillus</taxon>
    </lineage>
</organism>
<feature type="domain" description="ABC transmembrane type-1" evidence="9">
    <location>
        <begin position="21"/>
        <end position="212"/>
    </location>
</feature>
<dbReference type="PANTHER" id="PTHR30614">
    <property type="entry name" value="MEMBRANE COMPONENT OF AMINO ACID ABC TRANSPORTER"/>
    <property type="match status" value="1"/>
</dbReference>
<dbReference type="CDD" id="cd06261">
    <property type="entry name" value="TM_PBP2"/>
    <property type="match status" value="1"/>
</dbReference>
<evidence type="ECO:0000256" key="4">
    <source>
        <dbReference type="ARBA" id="ARBA00022692"/>
    </source>
</evidence>
<evidence type="ECO:0000256" key="6">
    <source>
        <dbReference type="ARBA" id="ARBA00022989"/>
    </source>
</evidence>
<feature type="transmembrane region" description="Helical" evidence="8">
    <location>
        <begin position="190"/>
        <end position="212"/>
    </location>
</feature>
<evidence type="ECO:0000256" key="2">
    <source>
        <dbReference type="ARBA" id="ARBA00022448"/>
    </source>
</evidence>
<keyword evidence="4 8" id="KW-0812">Transmembrane</keyword>
<comment type="caution">
    <text evidence="10">The sequence shown here is derived from an EMBL/GenBank/DDBJ whole genome shotgun (WGS) entry which is preliminary data.</text>
</comment>
<keyword evidence="2 8" id="KW-0813">Transport</keyword>
<keyword evidence="5" id="KW-0029">Amino-acid transport</keyword>
<dbReference type="RefSeq" id="WP_124761805.1">
    <property type="nucleotide sequence ID" value="NZ_JAFBDY010000001.1"/>
</dbReference>
<evidence type="ECO:0000259" key="9">
    <source>
        <dbReference type="PROSITE" id="PS50928"/>
    </source>
</evidence>
<dbReference type="Pfam" id="PF00528">
    <property type="entry name" value="BPD_transp_1"/>
    <property type="match status" value="1"/>
</dbReference>
<accession>A0A3N9UUU0</accession>
<dbReference type="PROSITE" id="PS50928">
    <property type="entry name" value="ABC_TM1"/>
    <property type="match status" value="1"/>
</dbReference>
<dbReference type="SUPFAM" id="SSF161098">
    <property type="entry name" value="MetI-like"/>
    <property type="match status" value="1"/>
</dbReference>
<dbReference type="Gene3D" id="1.10.3720.10">
    <property type="entry name" value="MetI-like"/>
    <property type="match status" value="1"/>
</dbReference>